<evidence type="ECO:0000256" key="5">
    <source>
        <dbReference type="SAM" id="MobiDB-lite"/>
    </source>
</evidence>
<sequence>MGLYDDDEELAAPTPTTSDEAAPPLKRTKLDDVDNLQEASNGIAYSAAAGDPSKFADKAKPASGSVSLVWSLCAKKGEREDMQDAHLVVERMLAGKNDVVRCAIFGIFDGHAGARAALHCEHHLAGLLEEKLKKAESLEIMEKALKRYFTEVYRQLDDQFLAEAKKNKPVWKDGTTATTALLLNNTIYVANIGDSRAIVARQKEDGSGAVAVPLTVDHNPTIHEERMRIQKTGASVIDGRVNGSLEVSRSIGDGHFKANGVISTPDMRKLALTDRDRFLLVACDGLWKVFSNEAAIEYVTEKLNKAKKVESVIAADSPENAAWDYVAEEMAAEAVRRKCGDNVSVIIVRLTRI</sequence>
<dbReference type="SUPFAM" id="SSF81606">
    <property type="entry name" value="PP2C-like"/>
    <property type="match status" value="1"/>
</dbReference>
<feature type="region of interest" description="Disordered" evidence="5">
    <location>
        <begin position="1"/>
        <end position="32"/>
    </location>
</feature>
<organism evidence="7 8">
    <name type="scientific">Mesorhabditis spiculigera</name>
    <dbReference type="NCBI Taxonomy" id="96644"/>
    <lineage>
        <taxon>Eukaryota</taxon>
        <taxon>Metazoa</taxon>
        <taxon>Ecdysozoa</taxon>
        <taxon>Nematoda</taxon>
        <taxon>Chromadorea</taxon>
        <taxon>Rhabditida</taxon>
        <taxon>Rhabditina</taxon>
        <taxon>Rhabditomorpha</taxon>
        <taxon>Rhabditoidea</taxon>
        <taxon>Rhabditidae</taxon>
        <taxon>Mesorhabditinae</taxon>
        <taxon>Mesorhabditis</taxon>
    </lineage>
</organism>
<evidence type="ECO:0000313" key="8">
    <source>
        <dbReference type="Proteomes" id="UP001177023"/>
    </source>
</evidence>
<dbReference type="InterPro" id="IPR036457">
    <property type="entry name" value="PPM-type-like_dom_sf"/>
</dbReference>
<keyword evidence="1" id="KW-0479">Metal-binding</keyword>
<keyword evidence="3 4" id="KW-0904">Protein phosphatase</keyword>
<feature type="compositionally biased region" description="Acidic residues" evidence="5">
    <location>
        <begin position="1"/>
        <end position="10"/>
    </location>
</feature>
<evidence type="ECO:0000256" key="2">
    <source>
        <dbReference type="ARBA" id="ARBA00022801"/>
    </source>
</evidence>
<dbReference type="Proteomes" id="UP001177023">
    <property type="component" value="Unassembled WGS sequence"/>
</dbReference>
<evidence type="ECO:0000256" key="3">
    <source>
        <dbReference type="ARBA" id="ARBA00022912"/>
    </source>
</evidence>
<dbReference type="CDD" id="cd00143">
    <property type="entry name" value="PP2Cc"/>
    <property type="match status" value="1"/>
</dbReference>
<dbReference type="GO" id="GO:0046872">
    <property type="term" value="F:metal ion binding"/>
    <property type="evidence" value="ECO:0007669"/>
    <property type="project" value="UniProtKB-KW"/>
</dbReference>
<dbReference type="AlphaFoldDB" id="A0AA36GIT2"/>
<keyword evidence="8" id="KW-1185">Reference proteome</keyword>
<dbReference type="InterPro" id="IPR000222">
    <property type="entry name" value="PP2C_BS"/>
</dbReference>
<proteinExistence type="inferred from homology"/>
<protein>
    <recommendedName>
        <fullName evidence="6">PPM-type phosphatase domain-containing protein</fullName>
    </recommendedName>
</protein>
<comment type="caution">
    <text evidence="7">The sequence shown here is derived from an EMBL/GenBank/DDBJ whole genome shotgun (WGS) entry which is preliminary data.</text>
</comment>
<dbReference type="InterPro" id="IPR015655">
    <property type="entry name" value="PP2C"/>
</dbReference>
<dbReference type="SMART" id="SM00332">
    <property type="entry name" value="PP2Cc"/>
    <property type="match status" value="1"/>
</dbReference>
<dbReference type="Gene3D" id="3.60.40.10">
    <property type="entry name" value="PPM-type phosphatase domain"/>
    <property type="match status" value="1"/>
</dbReference>
<dbReference type="PROSITE" id="PS51746">
    <property type="entry name" value="PPM_2"/>
    <property type="match status" value="1"/>
</dbReference>
<evidence type="ECO:0000259" key="6">
    <source>
        <dbReference type="PROSITE" id="PS51746"/>
    </source>
</evidence>
<dbReference type="PROSITE" id="PS01032">
    <property type="entry name" value="PPM_1"/>
    <property type="match status" value="1"/>
</dbReference>
<evidence type="ECO:0000256" key="1">
    <source>
        <dbReference type="ARBA" id="ARBA00022723"/>
    </source>
</evidence>
<reference evidence="7" key="1">
    <citation type="submission" date="2023-06" db="EMBL/GenBank/DDBJ databases">
        <authorList>
            <person name="Delattre M."/>
        </authorList>
    </citation>
    <scope>NUCLEOTIDE SEQUENCE</scope>
    <source>
        <strain evidence="7">AF72</strain>
    </source>
</reference>
<evidence type="ECO:0000256" key="4">
    <source>
        <dbReference type="RuleBase" id="RU003465"/>
    </source>
</evidence>
<comment type="similarity">
    <text evidence="4">Belongs to the PP2C family.</text>
</comment>
<dbReference type="EMBL" id="CATQJA010002709">
    <property type="protein sequence ID" value="CAJ0587257.1"/>
    <property type="molecule type" value="Genomic_DNA"/>
</dbReference>
<dbReference type="Pfam" id="PF00481">
    <property type="entry name" value="PP2C"/>
    <property type="match status" value="1"/>
</dbReference>
<feature type="domain" description="PPM-type phosphatase" evidence="6">
    <location>
        <begin position="69"/>
        <end position="350"/>
    </location>
</feature>
<name>A0AA36GIT2_9BILA</name>
<feature type="non-terminal residue" evidence="7">
    <location>
        <position position="1"/>
    </location>
</feature>
<accession>A0AA36GIT2</accession>
<gene>
    <name evidence="7" type="ORF">MSPICULIGERA_LOCUS25234</name>
</gene>
<dbReference type="PANTHER" id="PTHR47992">
    <property type="entry name" value="PROTEIN PHOSPHATASE"/>
    <property type="match status" value="1"/>
</dbReference>
<dbReference type="GO" id="GO:0004722">
    <property type="term" value="F:protein serine/threonine phosphatase activity"/>
    <property type="evidence" value="ECO:0007669"/>
    <property type="project" value="InterPro"/>
</dbReference>
<evidence type="ECO:0000313" key="7">
    <source>
        <dbReference type="EMBL" id="CAJ0587257.1"/>
    </source>
</evidence>
<dbReference type="FunFam" id="3.60.40.10:FF:000156">
    <property type="entry name" value="Integrin-linked kinase-associated serine/threonine phosphatase 2C"/>
    <property type="match status" value="1"/>
</dbReference>
<dbReference type="InterPro" id="IPR001932">
    <property type="entry name" value="PPM-type_phosphatase-like_dom"/>
</dbReference>
<keyword evidence="2 4" id="KW-0378">Hydrolase</keyword>